<dbReference type="InterPro" id="IPR036513">
    <property type="entry name" value="STAS_dom_sf"/>
</dbReference>
<dbReference type="PANTHER" id="PTHR35526">
    <property type="entry name" value="ANTI-SIGMA-F FACTOR RSBW-RELATED"/>
    <property type="match status" value="1"/>
</dbReference>
<dbReference type="Gene3D" id="3.30.750.24">
    <property type="entry name" value="STAS domain"/>
    <property type="match status" value="1"/>
</dbReference>
<dbReference type="EMBL" id="CP092488">
    <property type="protein sequence ID" value="UMB70587.1"/>
    <property type="molecule type" value="Genomic_DNA"/>
</dbReference>
<sequence>MSPLTVTADTAGLAFVLTVDGVLDSSTYLQLRDAIVKAALDGPRAVLVDVNNLAVPAPSAWAVFTSARWLVDTWPAVPIHLVCGHSVVRRTIAANGITRYVRVHPTIGEALSALTDTTRARTRAKTQLPASLASLRSAREFVAQRLAEWSFDDLIASTTVVVNVFVENVLQHTPGGMVLLLETDGNSVTVSVQDSSTAPAARHEDSRRGGESVSGLAIVASVCRAWGSVPTPSGKTVWAVIGPENRL</sequence>
<dbReference type="Pfam" id="PF01740">
    <property type="entry name" value="STAS"/>
    <property type="match status" value="1"/>
</dbReference>
<name>A0ABY3VPN8_9MYCO</name>
<protein>
    <submittedName>
        <fullName evidence="2">Sulfate transporter</fullName>
    </submittedName>
</protein>
<organism evidence="2 3">
    <name type="scientific">Mycobacterium paraterrae</name>
    <dbReference type="NCBI Taxonomy" id="577492"/>
    <lineage>
        <taxon>Bacteria</taxon>
        <taxon>Bacillati</taxon>
        <taxon>Actinomycetota</taxon>
        <taxon>Actinomycetes</taxon>
        <taxon>Mycobacteriales</taxon>
        <taxon>Mycobacteriaceae</taxon>
        <taxon>Mycobacterium</taxon>
    </lineage>
</organism>
<dbReference type="Proteomes" id="UP001055336">
    <property type="component" value="Chromosome"/>
</dbReference>
<feature type="domain" description="STAS" evidence="1">
    <location>
        <begin position="4"/>
        <end position="114"/>
    </location>
</feature>
<evidence type="ECO:0000259" key="1">
    <source>
        <dbReference type="PROSITE" id="PS50801"/>
    </source>
</evidence>
<dbReference type="InterPro" id="IPR002645">
    <property type="entry name" value="STAS_dom"/>
</dbReference>
<dbReference type="InterPro" id="IPR050267">
    <property type="entry name" value="Anti-sigma-factor_SerPK"/>
</dbReference>
<accession>A0ABY3VPN8</accession>
<dbReference type="RefSeq" id="WP_240262350.1">
    <property type="nucleotide sequence ID" value="NZ_CP092488.2"/>
</dbReference>
<dbReference type="CDD" id="cd16936">
    <property type="entry name" value="HATPase_RsbW-like"/>
    <property type="match status" value="1"/>
</dbReference>
<dbReference type="Gene3D" id="3.30.565.10">
    <property type="entry name" value="Histidine kinase-like ATPase, C-terminal domain"/>
    <property type="match status" value="1"/>
</dbReference>
<evidence type="ECO:0000313" key="3">
    <source>
        <dbReference type="Proteomes" id="UP001055336"/>
    </source>
</evidence>
<dbReference type="CDD" id="cd07043">
    <property type="entry name" value="STAS_anti-anti-sigma_factors"/>
    <property type="match status" value="1"/>
</dbReference>
<keyword evidence="3" id="KW-1185">Reference proteome</keyword>
<dbReference type="SUPFAM" id="SSF52091">
    <property type="entry name" value="SpoIIaa-like"/>
    <property type="match status" value="1"/>
</dbReference>
<evidence type="ECO:0000313" key="2">
    <source>
        <dbReference type="EMBL" id="UMB70587.1"/>
    </source>
</evidence>
<proteinExistence type="predicted"/>
<dbReference type="PROSITE" id="PS50801">
    <property type="entry name" value="STAS"/>
    <property type="match status" value="1"/>
</dbReference>
<dbReference type="InterPro" id="IPR036890">
    <property type="entry name" value="HATPase_C_sf"/>
</dbReference>
<dbReference type="PANTHER" id="PTHR35526:SF3">
    <property type="entry name" value="ANTI-SIGMA-F FACTOR RSBW"/>
    <property type="match status" value="1"/>
</dbReference>
<reference evidence="2" key="1">
    <citation type="submission" date="2022-08" db="EMBL/GenBank/DDBJ databases">
        <title>Whole genome sequencing of non-tuberculosis mycobacteria type-strains.</title>
        <authorList>
            <person name="Igarashi Y."/>
            <person name="Osugi A."/>
            <person name="Mitarai S."/>
        </authorList>
    </citation>
    <scope>NUCLEOTIDE SEQUENCE</scope>
    <source>
        <strain evidence="2">DSM 45127</strain>
    </source>
</reference>
<gene>
    <name evidence="2" type="ORF">MKK62_04505</name>
</gene>